<reference evidence="3" key="2">
    <citation type="submission" date="2015-06" db="UniProtKB">
        <authorList>
            <consortium name="EnsemblMetazoa"/>
        </authorList>
    </citation>
    <scope>IDENTIFICATION</scope>
</reference>
<dbReference type="GO" id="GO:0005524">
    <property type="term" value="F:ATP binding"/>
    <property type="evidence" value="ECO:0007669"/>
    <property type="project" value="InterPro"/>
</dbReference>
<dbReference type="SUPFAM" id="SSF55186">
    <property type="entry name" value="ThrRS/AlaRS common domain"/>
    <property type="match status" value="1"/>
</dbReference>
<feature type="coiled-coil region" evidence="1">
    <location>
        <begin position="165"/>
        <end position="192"/>
    </location>
</feature>
<dbReference type="EMBL" id="CAQQ02098693">
    <property type="status" value="NOT_ANNOTATED_CDS"/>
    <property type="molecule type" value="Genomic_DNA"/>
</dbReference>
<dbReference type="EnsemblMetazoa" id="MESCA001875-RA">
    <property type="protein sequence ID" value="MESCA001875-PA"/>
    <property type="gene ID" value="MESCA001875"/>
</dbReference>
<evidence type="ECO:0000256" key="1">
    <source>
        <dbReference type="SAM" id="Coils"/>
    </source>
</evidence>
<dbReference type="InterPro" id="IPR012947">
    <property type="entry name" value="tRNA_SAD"/>
</dbReference>
<dbReference type="Pfam" id="PF07973">
    <property type="entry name" value="tRNA_SAD"/>
    <property type="match status" value="1"/>
</dbReference>
<dbReference type="STRING" id="36166.T1GEV4"/>
<accession>T1GEV4</accession>
<evidence type="ECO:0000259" key="2">
    <source>
        <dbReference type="Pfam" id="PF07973"/>
    </source>
</evidence>
<dbReference type="HOGENOM" id="CLU_046915_0_0_1"/>
<dbReference type="PANTHER" id="PTHR11777:SF39">
    <property type="entry name" value="ALANINE--TRNA LIGASE, MITOCHONDRIAL"/>
    <property type="match status" value="1"/>
</dbReference>
<protein>
    <recommendedName>
        <fullName evidence="2">Threonyl/alanyl tRNA synthetase SAD domain-containing protein</fullName>
    </recommendedName>
</protein>
<dbReference type="GO" id="GO:0002161">
    <property type="term" value="F:aminoacyl-tRNA deacylase activity"/>
    <property type="evidence" value="ECO:0007669"/>
    <property type="project" value="TreeGrafter"/>
</dbReference>
<sequence>MELPSGNTFIVTSVELINGCIVHKGHLSSSNDKINLGDSVILKVDPKARTRNIIHHSATHILNAAVKSLFNKVTYQISTPMKTSVVNASDVLQSNDVTLVPGEIYPETGLRLLSMESEKLRLISRELCCGTHVRNSEEILDFCIINHKQTNRARYLFTAVAGEIAVEARKRSKTFRQRINRLEKQLKEESDTHYVIDEELQKVRNQILHTDIVLPYLEKLEILDKVNGILKKIKEASRTTLKEFVEHEMRSILQEKTQEDHPFIVHYLRSSALMEEVPLQKATKVCPDRPILVISMTDGYVKARCTVPKDQVNSNFTAQKWMQEFASTFKGQVTIPKG</sequence>
<dbReference type="InterPro" id="IPR050058">
    <property type="entry name" value="Ala-tRNA_ligase"/>
</dbReference>
<dbReference type="InterPro" id="IPR018163">
    <property type="entry name" value="Thr/Ala-tRNA-synth_IIc_edit"/>
</dbReference>
<dbReference type="GO" id="GO:0006419">
    <property type="term" value="P:alanyl-tRNA aminoacylation"/>
    <property type="evidence" value="ECO:0007669"/>
    <property type="project" value="TreeGrafter"/>
</dbReference>
<dbReference type="Gene3D" id="3.30.980.10">
    <property type="entry name" value="Threonyl-trna Synthetase, Chain A, domain 2"/>
    <property type="match status" value="1"/>
</dbReference>
<evidence type="ECO:0000313" key="4">
    <source>
        <dbReference type="Proteomes" id="UP000015102"/>
    </source>
</evidence>
<dbReference type="GO" id="GO:0004813">
    <property type="term" value="F:alanine-tRNA ligase activity"/>
    <property type="evidence" value="ECO:0007669"/>
    <property type="project" value="TreeGrafter"/>
</dbReference>
<organism evidence="3 4">
    <name type="scientific">Megaselia scalaris</name>
    <name type="common">Humpbacked fly</name>
    <name type="synonym">Phora scalaris</name>
    <dbReference type="NCBI Taxonomy" id="36166"/>
    <lineage>
        <taxon>Eukaryota</taxon>
        <taxon>Metazoa</taxon>
        <taxon>Ecdysozoa</taxon>
        <taxon>Arthropoda</taxon>
        <taxon>Hexapoda</taxon>
        <taxon>Insecta</taxon>
        <taxon>Pterygota</taxon>
        <taxon>Neoptera</taxon>
        <taxon>Endopterygota</taxon>
        <taxon>Diptera</taxon>
        <taxon>Brachycera</taxon>
        <taxon>Muscomorpha</taxon>
        <taxon>Platypezoidea</taxon>
        <taxon>Phoridae</taxon>
        <taxon>Megaseliini</taxon>
        <taxon>Megaselia</taxon>
    </lineage>
</organism>
<dbReference type="OMA" id="EESDTHY"/>
<dbReference type="GO" id="GO:0005739">
    <property type="term" value="C:mitochondrion"/>
    <property type="evidence" value="ECO:0007669"/>
    <property type="project" value="TreeGrafter"/>
</dbReference>
<dbReference type="Proteomes" id="UP000015102">
    <property type="component" value="Unassembled WGS sequence"/>
</dbReference>
<evidence type="ECO:0000313" key="3">
    <source>
        <dbReference type="EnsemblMetazoa" id="MESCA001875-PA"/>
    </source>
</evidence>
<feature type="domain" description="Threonyl/alanyl tRNA synthetase SAD" evidence="2">
    <location>
        <begin position="111"/>
        <end position="149"/>
    </location>
</feature>
<dbReference type="PANTHER" id="PTHR11777">
    <property type="entry name" value="ALANYL-TRNA SYNTHETASE"/>
    <property type="match status" value="1"/>
</dbReference>
<name>T1GEV4_MEGSC</name>
<proteinExistence type="predicted"/>
<keyword evidence="1" id="KW-0175">Coiled coil</keyword>
<keyword evidence="4" id="KW-1185">Reference proteome</keyword>
<reference evidence="4" key="1">
    <citation type="submission" date="2013-02" db="EMBL/GenBank/DDBJ databases">
        <authorList>
            <person name="Hughes D."/>
        </authorList>
    </citation>
    <scope>NUCLEOTIDE SEQUENCE</scope>
    <source>
        <strain>Durham</strain>
        <strain evidence="4">NC isolate 2 -- Noor lab</strain>
    </source>
</reference>
<dbReference type="AlphaFoldDB" id="T1GEV4"/>